<comment type="caution">
    <text evidence="2">The sequence shown here is derived from an EMBL/GenBank/DDBJ whole genome shotgun (WGS) entry which is preliminary data.</text>
</comment>
<dbReference type="EMBL" id="JAWXXT010000002">
    <property type="protein sequence ID" value="MDX5979618.1"/>
    <property type="molecule type" value="Genomic_DNA"/>
</dbReference>
<dbReference type="RefSeq" id="WP_198350020.1">
    <property type="nucleotide sequence ID" value="NZ_JABASV010000012.1"/>
</dbReference>
<feature type="compositionally biased region" description="Pro residues" evidence="1">
    <location>
        <begin position="116"/>
        <end position="127"/>
    </location>
</feature>
<proteinExistence type="predicted"/>
<feature type="region of interest" description="Disordered" evidence="1">
    <location>
        <begin position="109"/>
        <end position="144"/>
    </location>
</feature>
<gene>
    <name evidence="2" type="ORF">SIL78_18885</name>
</gene>
<name>A0AAJ2VRD1_9GAMM</name>
<feature type="compositionally biased region" description="Basic and acidic residues" evidence="1">
    <location>
        <begin position="130"/>
        <end position="144"/>
    </location>
</feature>
<dbReference type="GeneID" id="303167606"/>
<evidence type="ECO:0000313" key="2">
    <source>
        <dbReference type="EMBL" id="MDX5979618.1"/>
    </source>
</evidence>
<protein>
    <recommendedName>
        <fullName evidence="4">Helix-turn-helix domain-containing protein</fullName>
    </recommendedName>
</protein>
<dbReference type="Proteomes" id="UP001276761">
    <property type="component" value="Unassembled WGS sequence"/>
</dbReference>
<dbReference type="AlphaFoldDB" id="A0AAJ2VRD1"/>
<reference evidence="2" key="1">
    <citation type="submission" date="2023-11" db="EMBL/GenBank/DDBJ databases">
        <title>MicrobeMod: A computational toolkit for identifying prokaryotic methylation and restriction-modification with nanopore sequencing.</title>
        <authorList>
            <person name="Crits-Christoph A."/>
            <person name="Kang S.C."/>
            <person name="Lee H."/>
            <person name="Ostrov N."/>
        </authorList>
    </citation>
    <scope>NUCLEOTIDE SEQUENCE</scope>
    <source>
        <strain evidence="2">ATCC BAA-953</strain>
    </source>
</reference>
<organism evidence="2 3">
    <name type="scientific">Vreelandella alkaliphila</name>
    <dbReference type="NCBI Taxonomy" id="272774"/>
    <lineage>
        <taxon>Bacteria</taxon>
        <taxon>Pseudomonadati</taxon>
        <taxon>Pseudomonadota</taxon>
        <taxon>Gammaproteobacteria</taxon>
        <taxon>Oceanospirillales</taxon>
        <taxon>Halomonadaceae</taxon>
        <taxon>Vreelandella</taxon>
    </lineage>
</organism>
<feature type="region of interest" description="Disordered" evidence="1">
    <location>
        <begin position="49"/>
        <end position="78"/>
    </location>
</feature>
<feature type="compositionally biased region" description="Polar residues" evidence="1">
    <location>
        <begin position="55"/>
        <end position="78"/>
    </location>
</feature>
<evidence type="ECO:0000256" key="1">
    <source>
        <dbReference type="SAM" id="MobiDB-lite"/>
    </source>
</evidence>
<accession>A0AAJ2VRD1</accession>
<evidence type="ECO:0008006" key="4">
    <source>
        <dbReference type="Google" id="ProtNLM"/>
    </source>
</evidence>
<evidence type="ECO:0000313" key="3">
    <source>
        <dbReference type="Proteomes" id="UP001276761"/>
    </source>
</evidence>
<sequence length="144" mass="16088">MAELTIGRMATLYGLHRSTLYEAVDKGRVTAGFNGKGQRVIDLSEMLRVYGEPPSSHTPALQNPTPNNSPSPDASQAPDTYALLAELVEINRQQANRLEGLESEVRQLREEMRRLPAPPPPDKPAPPLRDFGDVLKRFEDRTRQ</sequence>